<protein>
    <recommendedName>
        <fullName evidence="2">non-specific serine/threonine protein kinase</fullName>
        <ecNumber evidence="2">2.7.11.1</ecNumber>
    </recommendedName>
</protein>
<dbReference type="STRING" id="65489.A0A0D3HR22"/>
<evidence type="ECO:0000256" key="3">
    <source>
        <dbReference type="ARBA" id="ARBA00022527"/>
    </source>
</evidence>
<keyword evidence="9" id="KW-0418">Kinase</keyword>
<keyword evidence="7" id="KW-0732">Signal</keyword>
<evidence type="ECO:0000256" key="14">
    <source>
        <dbReference type="ARBA" id="ARBA00023170"/>
    </source>
</evidence>
<dbReference type="PROSITE" id="PS50026">
    <property type="entry name" value="EGF_3"/>
    <property type="match status" value="1"/>
</dbReference>
<dbReference type="Pfam" id="PF00069">
    <property type="entry name" value="Pkinase"/>
    <property type="match status" value="4"/>
</dbReference>
<evidence type="ECO:0000256" key="6">
    <source>
        <dbReference type="ARBA" id="ARBA00022692"/>
    </source>
</evidence>
<dbReference type="Gene3D" id="1.10.510.10">
    <property type="entry name" value="Transferase(Phosphotransferase) domain 1"/>
    <property type="match status" value="4"/>
</dbReference>
<dbReference type="PANTHER" id="PTHR47974:SF28">
    <property type="entry name" value="NON-SPECIFIC SERINE_THREONINE PROTEIN KINASE"/>
    <property type="match status" value="1"/>
</dbReference>
<feature type="domain" description="Protein kinase" evidence="21">
    <location>
        <begin position="1108"/>
        <end position="1365"/>
    </location>
</feature>
<keyword evidence="14" id="KW-0675">Receptor</keyword>
<evidence type="ECO:0000256" key="5">
    <source>
        <dbReference type="ARBA" id="ARBA00022679"/>
    </source>
</evidence>
<evidence type="ECO:0000256" key="9">
    <source>
        <dbReference type="ARBA" id="ARBA00022777"/>
    </source>
</evidence>
<evidence type="ECO:0000256" key="2">
    <source>
        <dbReference type="ARBA" id="ARBA00012513"/>
    </source>
</evidence>
<keyword evidence="3" id="KW-0723">Serine/threonine-protein kinase</keyword>
<proteinExistence type="predicted"/>
<evidence type="ECO:0000259" key="21">
    <source>
        <dbReference type="PROSITE" id="PS50011"/>
    </source>
</evidence>
<keyword evidence="26" id="KW-1185">Reference proteome</keyword>
<dbReference type="PROSITE" id="PS50011">
    <property type="entry name" value="PROTEIN_KINASE_DOM"/>
    <property type="match status" value="4"/>
</dbReference>
<feature type="binding site" evidence="19">
    <location>
        <position position="246"/>
    </location>
    <ligand>
        <name>ATP</name>
        <dbReference type="ChEBI" id="CHEBI:30616"/>
    </ligand>
</feature>
<dbReference type="Pfam" id="PF01453">
    <property type="entry name" value="B_lectin"/>
    <property type="match status" value="1"/>
</dbReference>
<dbReference type="Gene3D" id="3.50.4.10">
    <property type="entry name" value="Hepatocyte Growth Factor"/>
    <property type="match status" value="1"/>
</dbReference>
<evidence type="ECO:0000256" key="8">
    <source>
        <dbReference type="ARBA" id="ARBA00022741"/>
    </source>
</evidence>
<organism evidence="25">
    <name type="scientific">Oryza barthii</name>
    <dbReference type="NCBI Taxonomy" id="65489"/>
    <lineage>
        <taxon>Eukaryota</taxon>
        <taxon>Viridiplantae</taxon>
        <taxon>Streptophyta</taxon>
        <taxon>Embryophyta</taxon>
        <taxon>Tracheophyta</taxon>
        <taxon>Spermatophyta</taxon>
        <taxon>Magnoliopsida</taxon>
        <taxon>Liliopsida</taxon>
        <taxon>Poales</taxon>
        <taxon>Poaceae</taxon>
        <taxon>BOP clade</taxon>
        <taxon>Oryzoideae</taxon>
        <taxon>Oryzeae</taxon>
        <taxon>Oryzinae</taxon>
        <taxon>Oryza</taxon>
    </lineage>
</organism>
<dbReference type="InterPro" id="IPR011009">
    <property type="entry name" value="Kinase-like_dom_sf"/>
</dbReference>
<dbReference type="CDD" id="cd01098">
    <property type="entry name" value="PAN_AP_plant"/>
    <property type="match status" value="2"/>
</dbReference>
<evidence type="ECO:0000256" key="1">
    <source>
        <dbReference type="ARBA" id="ARBA00004479"/>
    </source>
</evidence>
<feature type="transmembrane region" description="Helical" evidence="20">
    <location>
        <begin position="2053"/>
        <end position="2079"/>
    </location>
</feature>
<evidence type="ECO:0000256" key="15">
    <source>
        <dbReference type="ARBA" id="ARBA00023180"/>
    </source>
</evidence>
<keyword evidence="8 19" id="KW-0547">Nucleotide-binding</keyword>
<feature type="domain" description="Bulb-type lectin" evidence="23">
    <location>
        <begin position="1605"/>
        <end position="1736"/>
    </location>
</feature>
<dbReference type="FunFam" id="3.30.200.20:FF:000059">
    <property type="entry name" value="S-receptor-like serine/threonine-protein kinase"/>
    <property type="match status" value="4"/>
</dbReference>
<dbReference type="PROSITE" id="PS50948">
    <property type="entry name" value="PAN"/>
    <property type="match status" value="1"/>
</dbReference>
<dbReference type="FunFam" id="1.10.510.10:FF:000302">
    <property type="entry name" value="Serine/threonine-protein kinase"/>
    <property type="match status" value="2"/>
</dbReference>
<name>A0A0D3HR22_9ORYZ</name>
<comment type="catalytic activity">
    <reaction evidence="16">
        <text>L-threonyl-[protein] + ATP = O-phospho-L-threonyl-[protein] + ADP + H(+)</text>
        <dbReference type="Rhea" id="RHEA:46608"/>
        <dbReference type="Rhea" id="RHEA-COMP:11060"/>
        <dbReference type="Rhea" id="RHEA-COMP:11605"/>
        <dbReference type="ChEBI" id="CHEBI:15378"/>
        <dbReference type="ChEBI" id="CHEBI:30013"/>
        <dbReference type="ChEBI" id="CHEBI:30616"/>
        <dbReference type="ChEBI" id="CHEBI:61977"/>
        <dbReference type="ChEBI" id="CHEBI:456216"/>
        <dbReference type="EC" id="2.7.11.1"/>
    </reaction>
</comment>
<evidence type="ECO:0000256" key="4">
    <source>
        <dbReference type="ARBA" id="ARBA00022536"/>
    </source>
</evidence>
<dbReference type="Gene3D" id="3.30.200.20">
    <property type="entry name" value="Phosphorylase Kinase, domain 1"/>
    <property type="match status" value="4"/>
</dbReference>
<feature type="binding site" evidence="19">
    <location>
        <position position="1136"/>
    </location>
    <ligand>
        <name>ATP</name>
        <dbReference type="ChEBI" id="CHEBI:30616"/>
    </ligand>
</feature>
<sequence length="2408" mass="270023">MLRDCQGCRPTFRLECGRPAKLVALPHSDFWGYDLNDGEVMPLGDCANKCLDNCACVVFQYKEHMECYLKSVLFNGKTFPGLPGTVYIKVPADFDVPEFHVHQWQRGGDGGGGGLAIQEDIAGCAAAATGDSNRKVLLNVSSSLSSHDAGKPVWPYLYGFLSALLVVEAIVIGFGCWLFSSKGLFRHSRVYAIDQEGYKLITSHFQRYTYADIKKATANFTGVIGRGGSGVVYKGVPDDERVVAVKVLKNVSRQSEEEFQAELSVIGRIYHMNLVRMWGCCSQAKHRILVSEYIENGSLAQRLFDHGFDDDVLDWNQRFRIALGVAKGLAYLHSECSEWIVHCDMKPENILLDKDLEPKITDFGLSKLLNRDGSDAILTRIRGTRGYMAPEWVTNLPFTKKVDVYSYGVILLELVKGIRISEWVIHGIKVCEMDIRMVVRATRQKMESNEKRSIEDLVDYRLNGDFNHVQVKLMLEIAISCLEEDRSKRPNMNSVVQSLISVEGDADEPEQLFSARRPTAAGGNWGRNQALTLAEQMPTADAETVTSESTAVIQQDSTMFEKLDLEVDEDVVDEDICSIGNMTHEEEEADLERGIHSILKNHPIMKKLNKGIHPVVLALHVLLEEEEEEEEEVVQEEDMAKGLAELDEYLSRHTYHTIEEATASFTGVIGRGGSGVVYKGVLDDERAVAVKVLKNSEEEFQAELSVIGRIYHMNLVRMWGCCSQGKHRILVSEYIENGSLAHKLFGRDGFDDDVLDWNQRECSEWIVPCDLKPENILLDKDLEPKITDFGLSKLLKRDGSDTILTRIRGTRGYMAPECVTNLPVIEKVDVYSYGVILLELVKEIWISEWVIHGIKVCEMDIRIVVRVTREKMESNEEKSIEDLVDYRLNGDFNHVQVKLMLEIALSCLEEDRSKRPNMNSVVQALISFEALLCQTTHGCGRQLGEETRHLRLRLPLLAEQMPTADAETVTSESTAVIQQDSTMVNVDAAGLHEQDELPHWMSQLFEKLDLEVDEDVVDEDICSIGNMTHEEEEADLERGIHSILKNHPIMKKLNKGIHPVVLALHVLLEEEEEEEEEVVQEEDMAKGLAELDEYLSRHTYHTIEEATASFTGVIGRGGSGVVYKGVLDDERAVAVKVLKNSEEEFQAELSVIGRIYHMNLVRMWGCCSQGKHRILVSEYIENGSLAHKLFGLAYLHSECSEWIVPCDLKPENILLDKDLEPKITDFGLSKLLKRDGSDTILTRIRGTRGYMAPECVTNLPVIEKVDVYSYGVILLELVKEIWISEWVIHGIKVCEMDIRIVVRVTREKMESNEEKSIEDLVDYRLNGDFNHVQVKLMLEIALSCLEEDRSKRPNMNSVVQALISFEAMSTSCSSSGALRAAATKALLLVVFVSLSRPFPCTARDSLLRGASIAVEDHATDARLLMQLAVSCLEEDKNKRPTMNHLQAEGCENEKNIVMNKDGCYHNIERHLGDQFPKRHSHCCQTVESADVNCICRTFTAADKAKIALSKWVNVAKVCDNPLHAGTNCAGYRVPMTYLFIRPLAGMVSNKYKDAVAVDKELTMQHHSHITKQIIATAMSKNCSRATATVPLLVVVVIFLSPSRPFPCEARRDSLPRGASIAVEDHATDVLLSPDGTFAAGLYGVSPTVFTFSVWFARAAGRTVVWSANRARPVHSKRSRLKLSGRRGALVLTDYDGEVVWNSTVSASATAARARLHDSGNLAIEDGSGNVLWQSFDHPTDTLLPTQRIAAGEAMVSADKLLAAGFYSFRFSDYAMLSLVYDNHEMSSIYWPNPYYSYWQNSRKIYNFTREAFFDASGHFSSSDNATFGAADLGKNVAVRRRLTLDTDGNLRLYSLDEVAGTWLVSWMAFSNPCIIHGVCGANAVCLYSPAPVCVCAPGYARADPSDWSRGCRPTFNYTYGGGRPPAMKLVALPHTDFWGFDINSSAHLSLHECTARCMSEPSCVVFEYKQGTGECYTKGLMFNGRTHPAHLGTAYLKVPADLDMPELHVHQWQTNGLAIEEDIAGCSGSSSSEFLLDVSDMSSSSSNNQGKSIWFYFYGFLSAIFVIEVFLIAMGCWIFSNKGVFRPSQVSVLEEGYRIVTSHFRAYRYSELERRTKKFNNKIGHGGSGIVYKGSLDDERVVAVKVLQDVSQSEDVFQAELSVIGRIYHMNLVRMWGFCSEGTHRILVYEYIENGSLAKVLFDRRDSSKFLGWKQRFNIALGVAKGLAYLHNECLEWIIHCDMKPENILLDEDMEPKITDFGLSKLLNRDGSGSEMSRIRGTRGYMAPEWVSSLPITEKVDVYSYGVVLLELVKGRRITEWVVDGKDGVETDVRSVVKMVVDKLDSKNESWIMDLIDDQFGGEFNHLQAQLVIKLAISCLEEDRNRRPSMKYIVQMLISAEDEAHAFT</sequence>
<keyword evidence="10 19" id="KW-0067">ATP-binding</keyword>
<evidence type="ECO:0000256" key="16">
    <source>
        <dbReference type="ARBA" id="ARBA00047899"/>
    </source>
</evidence>
<dbReference type="InterPro" id="IPR036426">
    <property type="entry name" value="Bulb-type_lectin_dom_sf"/>
</dbReference>
<feature type="binding site" evidence="19">
    <location>
        <position position="691"/>
    </location>
    <ligand>
        <name>ATP</name>
        <dbReference type="ChEBI" id="CHEBI:30616"/>
    </ligand>
</feature>
<dbReference type="Proteomes" id="UP000026960">
    <property type="component" value="Chromosome 12"/>
</dbReference>
<dbReference type="EC" id="2.7.11.1" evidence="2"/>
<dbReference type="InterPro" id="IPR000742">
    <property type="entry name" value="EGF"/>
</dbReference>
<dbReference type="InterPro" id="IPR000719">
    <property type="entry name" value="Prot_kinase_dom"/>
</dbReference>
<evidence type="ECO:0000256" key="18">
    <source>
        <dbReference type="PROSITE-ProRule" id="PRU00076"/>
    </source>
</evidence>
<dbReference type="InterPro" id="IPR003609">
    <property type="entry name" value="Pan_app"/>
</dbReference>
<feature type="domain" description="EGF-like" evidence="22">
    <location>
        <begin position="1869"/>
        <end position="1905"/>
    </location>
</feature>
<keyword evidence="11 20" id="KW-1133">Transmembrane helix</keyword>
<dbReference type="Gramene" id="OBART12G01840.1">
    <property type="protein sequence ID" value="OBART12G01840.1"/>
    <property type="gene ID" value="OBART12G01840"/>
</dbReference>
<feature type="binding site" evidence="19">
    <location>
        <position position="2145"/>
    </location>
    <ligand>
        <name>ATP</name>
        <dbReference type="ChEBI" id="CHEBI:30616"/>
    </ligand>
</feature>
<dbReference type="PROSITE" id="PS50927">
    <property type="entry name" value="BULB_LECTIN"/>
    <property type="match status" value="1"/>
</dbReference>
<dbReference type="InterPro" id="IPR000858">
    <property type="entry name" value="S_locus_glycoprot_dom"/>
</dbReference>
<accession>A0A0D3HR22</accession>
<keyword evidence="13" id="KW-1015">Disulfide bond</keyword>
<dbReference type="SUPFAM" id="SSF51110">
    <property type="entry name" value="alpha-D-mannose-specific plant lectins"/>
    <property type="match status" value="1"/>
</dbReference>
<dbReference type="PaxDb" id="65489-OBART12G01840.1"/>
<evidence type="ECO:0000256" key="13">
    <source>
        <dbReference type="ARBA" id="ARBA00023157"/>
    </source>
</evidence>
<dbReference type="GO" id="GO:0004674">
    <property type="term" value="F:protein serine/threonine kinase activity"/>
    <property type="evidence" value="ECO:0007669"/>
    <property type="project" value="UniProtKB-KW"/>
</dbReference>
<evidence type="ECO:0000256" key="7">
    <source>
        <dbReference type="ARBA" id="ARBA00022729"/>
    </source>
</evidence>
<evidence type="ECO:0000256" key="11">
    <source>
        <dbReference type="ARBA" id="ARBA00022989"/>
    </source>
</evidence>
<dbReference type="InterPro" id="IPR001480">
    <property type="entry name" value="Bulb-type_lectin_dom"/>
</dbReference>
<keyword evidence="5" id="KW-0808">Transferase</keyword>
<dbReference type="GO" id="GO:0016020">
    <property type="term" value="C:membrane"/>
    <property type="evidence" value="ECO:0007669"/>
    <property type="project" value="UniProtKB-SubCell"/>
</dbReference>
<dbReference type="FunFam" id="3.50.4.10:FF:000005">
    <property type="entry name" value="Serine/threonine-protein kinase"/>
    <property type="match status" value="1"/>
</dbReference>
<dbReference type="GO" id="GO:0005524">
    <property type="term" value="F:ATP binding"/>
    <property type="evidence" value="ECO:0007669"/>
    <property type="project" value="UniProtKB-UniRule"/>
</dbReference>
<evidence type="ECO:0000256" key="20">
    <source>
        <dbReference type="SAM" id="Phobius"/>
    </source>
</evidence>
<evidence type="ECO:0000313" key="26">
    <source>
        <dbReference type="Proteomes" id="UP000026960"/>
    </source>
</evidence>
<dbReference type="CDD" id="cd14066">
    <property type="entry name" value="STKc_IRAK"/>
    <property type="match status" value="2"/>
</dbReference>
<dbReference type="GO" id="GO:0051707">
    <property type="term" value="P:response to other organism"/>
    <property type="evidence" value="ECO:0007669"/>
    <property type="project" value="UniProtKB-ARBA"/>
</dbReference>
<dbReference type="EnsemblPlants" id="OBART12G01840.1">
    <property type="protein sequence ID" value="OBART12G01840.1"/>
    <property type="gene ID" value="OBART12G01840"/>
</dbReference>
<keyword evidence="15" id="KW-0325">Glycoprotein</keyword>
<comment type="caution">
    <text evidence="18">Lacks conserved residue(s) required for the propagation of feature annotation.</text>
</comment>
<evidence type="ECO:0000259" key="24">
    <source>
        <dbReference type="PROSITE" id="PS50948"/>
    </source>
</evidence>
<feature type="domain" description="Protein kinase" evidence="21">
    <location>
        <begin position="218"/>
        <end position="513"/>
    </location>
</feature>
<dbReference type="FunFam" id="2.90.10.10:FF:000010">
    <property type="entry name" value="Serine/threonine-protein kinase"/>
    <property type="match status" value="1"/>
</dbReference>
<dbReference type="InterPro" id="IPR017441">
    <property type="entry name" value="Protein_kinase_ATP_BS"/>
</dbReference>
<reference evidence="25" key="1">
    <citation type="journal article" date="2009" name="Rice">
        <title>De Novo Next Generation Sequencing of Plant Genomes.</title>
        <authorList>
            <person name="Rounsley S."/>
            <person name="Marri P.R."/>
            <person name="Yu Y."/>
            <person name="He R."/>
            <person name="Sisneros N."/>
            <person name="Goicoechea J.L."/>
            <person name="Lee S.J."/>
            <person name="Angelova A."/>
            <person name="Kudrna D."/>
            <person name="Luo M."/>
            <person name="Affourtit J."/>
            <person name="Desany B."/>
            <person name="Knight J."/>
            <person name="Niazi F."/>
            <person name="Egholm M."/>
            <person name="Wing R.A."/>
        </authorList>
    </citation>
    <scope>NUCLEOTIDE SEQUENCE [LARGE SCALE GENOMIC DNA]</scope>
    <source>
        <strain evidence="25">cv. IRGC 105608</strain>
    </source>
</reference>
<dbReference type="SUPFAM" id="SSF56112">
    <property type="entry name" value="Protein kinase-like (PK-like)"/>
    <property type="match status" value="4"/>
</dbReference>
<dbReference type="PANTHER" id="PTHR47974">
    <property type="entry name" value="OS07G0415500 PROTEIN"/>
    <property type="match status" value="1"/>
</dbReference>
<keyword evidence="4 18" id="KW-0245">EGF-like domain</keyword>
<keyword evidence="12 20" id="KW-0472">Membrane</keyword>
<dbReference type="Gene3D" id="2.90.10.10">
    <property type="entry name" value="Bulb-type lectin domain"/>
    <property type="match status" value="1"/>
</dbReference>
<evidence type="ECO:0000259" key="23">
    <source>
        <dbReference type="PROSITE" id="PS50927"/>
    </source>
</evidence>
<dbReference type="InterPro" id="IPR008271">
    <property type="entry name" value="Ser/Thr_kinase_AS"/>
</dbReference>
<dbReference type="Pfam" id="PF14295">
    <property type="entry name" value="PAN_4"/>
    <property type="match status" value="1"/>
</dbReference>
<evidence type="ECO:0000259" key="22">
    <source>
        <dbReference type="PROSITE" id="PS50026"/>
    </source>
</evidence>
<evidence type="ECO:0000256" key="12">
    <source>
        <dbReference type="ARBA" id="ARBA00023136"/>
    </source>
</evidence>
<feature type="domain" description="Protein kinase" evidence="21">
    <location>
        <begin position="663"/>
        <end position="932"/>
    </location>
</feature>
<feature type="domain" description="Protein kinase" evidence="21">
    <location>
        <begin position="2117"/>
        <end position="2408"/>
    </location>
</feature>
<keyword evidence="6 20" id="KW-0812">Transmembrane</keyword>
<evidence type="ECO:0000256" key="19">
    <source>
        <dbReference type="PROSITE-ProRule" id="PRU10141"/>
    </source>
</evidence>
<dbReference type="PROSITE" id="PS00107">
    <property type="entry name" value="PROTEIN_KINASE_ATP"/>
    <property type="match status" value="4"/>
</dbReference>
<dbReference type="GO" id="GO:0048544">
    <property type="term" value="P:recognition of pollen"/>
    <property type="evidence" value="ECO:0007669"/>
    <property type="project" value="InterPro"/>
</dbReference>
<dbReference type="CDD" id="cd00028">
    <property type="entry name" value="B_lectin"/>
    <property type="match status" value="1"/>
</dbReference>
<dbReference type="SMART" id="SM00220">
    <property type="entry name" value="S_TKc"/>
    <property type="match status" value="4"/>
</dbReference>
<feature type="transmembrane region" description="Helical" evidence="20">
    <location>
        <begin position="156"/>
        <end position="180"/>
    </location>
</feature>
<dbReference type="Pfam" id="PF00954">
    <property type="entry name" value="S_locus_glycop"/>
    <property type="match status" value="1"/>
</dbReference>
<evidence type="ECO:0000256" key="10">
    <source>
        <dbReference type="ARBA" id="ARBA00022840"/>
    </source>
</evidence>
<evidence type="ECO:0000313" key="25">
    <source>
        <dbReference type="EnsemblPlants" id="OBART12G01840.1"/>
    </source>
</evidence>
<evidence type="ECO:0000256" key="17">
    <source>
        <dbReference type="ARBA" id="ARBA00048679"/>
    </source>
</evidence>
<dbReference type="SMART" id="SM00108">
    <property type="entry name" value="B_lectin"/>
    <property type="match status" value="1"/>
</dbReference>
<dbReference type="eggNOG" id="ENOG502QRH4">
    <property type="taxonomic scope" value="Eukaryota"/>
</dbReference>
<dbReference type="Pfam" id="PF00024">
    <property type="entry name" value="PAN_1"/>
    <property type="match status" value="1"/>
</dbReference>
<reference evidence="25" key="2">
    <citation type="submission" date="2015-03" db="UniProtKB">
        <authorList>
            <consortium name="EnsemblPlants"/>
        </authorList>
    </citation>
    <scope>IDENTIFICATION</scope>
</reference>
<dbReference type="PROSITE" id="PS00108">
    <property type="entry name" value="PROTEIN_KINASE_ST"/>
    <property type="match status" value="2"/>
</dbReference>
<comment type="subcellular location">
    <subcellularLocation>
        <location evidence="1">Membrane</location>
        <topology evidence="1">Single-pass type I membrane protein</topology>
    </subcellularLocation>
</comment>
<feature type="domain" description="Apple" evidence="24">
    <location>
        <begin position="16"/>
        <end position="92"/>
    </location>
</feature>
<comment type="catalytic activity">
    <reaction evidence="17">
        <text>L-seryl-[protein] + ATP = O-phospho-L-seryl-[protein] + ADP + H(+)</text>
        <dbReference type="Rhea" id="RHEA:17989"/>
        <dbReference type="Rhea" id="RHEA-COMP:9863"/>
        <dbReference type="Rhea" id="RHEA-COMP:11604"/>
        <dbReference type="ChEBI" id="CHEBI:15378"/>
        <dbReference type="ChEBI" id="CHEBI:29999"/>
        <dbReference type="ChEBI" id="CHEBI:30616"/>
        <dbReference type="ChEBI" id="CHEBI:83421"/>
        <dbReference type="ChEBI" id="CHEBI:456216"/>
        <dbReference type="EC" id="2.7.11.1"/>
    </reaction>
</comment>
<dbReference type="HOGENOM" id="CLU_000288_178_1_1"/>